<protein>
    <submittedName>
        <fullName evidence="1">Uncharacterized protein</fullName>
    </submittedName>
</protein>
<evidence type="ECO:0000313" key="1">
    <source>
        <dbReference type="EMBL" id="TWS24634.1"/>
    </source>
</evidence>
<gene>
    <name evidence="1" type="ORF">FK530_23425</name>
</gene>
<sequence>MPSEPAVLLQLREPDSPAARRTWLRLSASAGQAPALLVEVGARGQRCQIRLNTTQVAELRRALDEYEHAETQGASRPDSGAAAILRGARELAGEAAARAQRAEEERDARRAAAVQAYVDERAATFSRELARILGARADRSPFTGLTWNLLASADEQISFDDNDRLVLPGPAYSLPLLARFDRVGVIGVVDQTANTYTFSLAESANGVSRAKFTSVEELGRAAENAMDWDDLDVSYYAPEGREGY</sequence>
<accession>A0A5C5RPQ6</accession>
<dbReference type="RefSeq" id="WP_114514347.1">
    <property type="nucleotide sequence ID" value="NZ_VIGX01000029.1"/>
</dbReference>
<comment type="caution">
    <text evidence="1">The sequence shown here is derived from an EMBL/GenBank/DDBJ whole genome shotgun (WGS) entry which is preliminary data.</text>
</comment>
<reference evidence="1 2" key="1">
    <citation type="submission" date="2019-06" db="EMBL/GenBank/DDBJ databases">
        <title>Tsukamurella conjunctivitidis sp. nov., Tsukamurella assacharolytica sp. nov. and Tsukamurella sputae sp. nov. isolated from patients with conjunctivitis, bacteraemia (lymphoma) and respiratory infection (sputum) in Hong Kong.</title>
        <authorList>
            <person name="Teng J.L.L."/>
            <person name="Lee H.H."/>
            <person name="Fong J.Y.H."/>
            <person name="Fok K.M.N."/>
            <person name="Lau S.K.P."/>
            <person name="Woo P.C.Y."/>
        </authorList>
    </citation>
    <scope>NUCLEOTIDE SEQUENCE [LARGE SCALE GENOMIC DNA]</scope>
    <source>
        <strain evidence="1 2">HKU72</strain>
    </source>
</reference>
<keyword evidence="2" id="KW-1185">Reference proteome</keyword>
<proteinExistence type="predicted"/>
<name>A0A5C5RPQ6_9ACTN</name>
<dbReference type="EMBL" id="VIGX01000029">
    <property type="protein sequence ID" value="TWS24634.1"/>
    <property type="molecule type" value="Genomic_DNA"/>
</dbReference>
<dbReference type="AlphaFoldDB" id="A0A5C5RPQ6"/>
<dbReference type="Proteomes" id="UP000319375">
    <property type="component" value="Unassembled WGS sequence"/>
</dbReference>
<organism evidence="1 2">
    <name type="scientific">Tsukamurella conjunctivitidis</name>
    <dbReference type="NCBI Taxonomy" id="2592068"/>
    <lineage>
        <taxon>Bacteria</taxon>
        <taxon>Bacillati</taxon>
        <taxon>Actinomycetota</taxon>
        <taxon>Actinomycetes</taxon>
        <taxon>Mycobacteriales</taxon>
        <taxon>Tsukamurellaceae</taxon>
        <taxon>Tsukamurella</taxon>
    </lineage>
</organism>
<evidence type="ECO:0000313" key="2">
    <source>
        <dbReference type="Proteomes" id="UP000319375"/>
    </source>
</evidence>